<feature type="domain" description="ABC3 transporter permease C-terminal" evidence="8">
    <location>
        <begin position="246"/>
        <end position="363"/>
    </location>
</feature>
<evidence type="ECO:0000256" key="5">
    <source>
        <dbReference type="ARBA" id="ARBA00023136"/>
    </source>
</evidence>
<keyword evidence="11" id="KW-1185">Reference proteome</keyword>
<evidence type="ECO:0000259" key="9">
    <source>
        <dbReference type="Pfam" id="PF12704"/>
    </source>
</evidence>
<keyword evidence="5 7" id="KW-0472">Membrane</keyword>
<evidence type="ECO:0000256" key="7">
    <source>
        <dbReference type="SAM" id="Phobius"/>
    </source>
</evidence>
<dbReference type="AlphaFoldDB" id="A0A290Q7C4"/>
<keyword evidence="4 7" id="KW-1133">Transmembrane helix</keyword>
<evidence type="ECO:0000256" key="1">
    <source>
        <dbReference type="ARBA" id="ARBA00004651"/>
    </source>
</evidence>
<feature type="transmembrane region" description="Helical" evidence="7">
    <location>
        <begin position="334"/>
        <end position="353"/>
    </location>
</feature>
<dbReference type="InterPro" id="IPR003838">
    <property type="entry name" value="ABC3_permease_C"/>
</dbReference>
<feature type="transmembrane region" description="Helical" evidence="7">
    <location>
        <begin position="242"/>
        <end position="268"/>
    </location>
</feature>
<dbReference type="GO" id="GO:0022857">
    <property type="term" value="F:transmembrane transporter activity"/>
    <property type="evidence" value="ECO:0007669"/>
    <property type="project" value="TreeGrafter"/>
</dbReference>
<dbReference type="OrthoDB" id="9808461at2"/>
<dbReference type="InterPro" id="IPR025857">
    <property type="entry name" value="MacB_PCD"/>
</dbReference>
<dbReference type="PANTHER" id="PTHR30572:SF4">
    <property type="entry name" value="ABC TRANSPORTER PERMEASE YTRF"/>
    <property type="match status" value="1"/>
</dbReference>
<evidence type="ECO:0000259" key="8">
    <source>
        <dbReference type="Pfam" id="PF02687"/>
    </source>
</evidence>
<dbReference type="Proteomes" id="UP000217265">
    <property type="component" value="Chromosome"/>
</dbReference>
<evidence type="ECO:0000256" key="6">
    <source>
        <dbReference type="ARBA" id="ARBA00038076"/>
    </source>
</evidence>
<dbReference type="RefSeq" id="WP_096055799.1">
    <property type="nucleotide sequence ID" value="NZ_CP023344.1"/>
</dbReference>
<dbReference type="EMBL" id="CP023344">
    <property type="protein sequence ID" value="ATC64167.1"/>
    <property type="molecule type" value="Genomic_DNA"/>
</dbReference>
<proteinExistence type="inferred from homology"/>
<evidence type="ECO:0000256" key="4">
    <source>
        <dbReference type="ARBA" id="ARBA00022989"/>
    </source>
</evidence>
<name>A0A290Q7C4_9BACT</name>
<accession>A0A290Q7C4</accession>
<protein>
    <submittedName>
        <fullName evidence="10">ABC transporter permease</fullName>
    </submittedName>
</protein>
<evidence type="ECO:0000256" key="2">
    <source>
        <dbReference type="ARBA" id="ARBA00022475"/>
    </source>
</evidence>
<dbReference type="InterPro" id="IPR050250">
    <property type="entry name" value="Macrolide_Exporter_MacB"/>
</dbReference>
<organism evidence="10 11">
    <name type="scientific">Nibricoccus aquaticus</name>
    <dbReference type="NCBI Taxonomy" id="2576891"/>
    <lineage>
        <taxon>Bacteria</taxon>
        <taxon>Pseudomonadati</taxon>
        <taxon>Verrucomicrobiota</taxon>
        <taxon>Opitutia</taxon>
        <taxon>Opitutales</taxon>
        <taxon>Opitutaceae</taxon>
        <taxon>Nibricoccus</taxon>
    </lineage>
</organism>
<keyword evidence="2" id="KW-1003">Cell membrane</keyword>
<feature type="domain" description="MacB-like periplasmic core" evidence="9">
    <location>
        <begin position="22"/>
        <end position="217"/>
    </location>
</feature>
<sequence>MRFLRLVPTNLLRHRLRALIGVAGIGFGVAAMLTILAIVTGAIGMFERILATDSHCLVFEKNVSDLFFSSVTTDQVSGIRALPEVESAMPLLFGIVSADDHPIITCFGLDPTDPRLAKATWLAGSAATFGKNDNDIYLGSRAAEFLDAKLGEKIDIGRGTFVVGGIFKTENGFEDGGVFLPLKSAQAFFHREDLCSIIAVKLRDRDAASAFKTAVEKLHPGLTALENREFNQSYTQFKILHFTAWAVGVCAFLLGGLGVANTMLLSVFSRIREIAILRVCGFSTGQVCALIFGEAAAIAAAGLVLGFSLGLGVLTILEHLPDFQGYIQASIKPSIVLGIVATALFTAVAGAIYPARYAARIQPADALRYE</sequence>
<comment type="similarity">
    <text evidence="6">Belongs to the ABC-4 integral membrane protein family.</text>
</comment>
<feature type="transmembrane region" description="Helical" evidence="7">
    <location>
        <begin position="289"/>
        <end position="314"/>
    </location>
</feature>
<comment type="subcellular location">
    <subcellularLocation>
        <location evidence="1">Cell membrane</location>
        <topology evidence="1">Multi-pass membrane protein</topology>
    </subcellularLocation>
</comment>
<evidence type="ECO:0000256" key="3">
    <source>
        <dbReference type="ARBA" id="ARBA00022692"/>
    </source>
</evidence>
<dbReference type="KEGG" id="vbh:CMV30_09475"/>
<evidence type="ECO:0000313" key="10">
    <source>
        <dbReference type="EMBL" id="ATC64167.1"/>
    </source>
</evidence>
<dbReference type="Pfam" id="PF12704">
    <property type="entry name" value="MacB_PCD"/>
    <property type="match status" value="1"/>
</dbReference>
<dbReference type="Pfam" id="PF02687">
    <property type="entry name" value="FtsX"/>
    <property type="match status" value="1"/>
</dbReference>
<gene>
    <name evidence="10" type="ORF">CMV30_09475</name>
</gene>
<keyword evidence="3 7" id="KW-0812">Transmembrane</keyword>
<evidence type="ECO:0000313" key="11">
    <source>
        <dbReference type="Proteomes" id="UP000217265"/>
    </source>
</evidence>
<feature type="transmembrane region" description="Helical" evidence="7">
    <location>
        <begin position="20"/>
        <end position="46"/>
    </location>
</feature>
<dbReference type="GO" id="GO:0005886">
    <property type="term" value="C:plasma membrane"/>
    <property type="evidence" value="ECO:0007669"/>
    <property type="project" value="UniProtKB-SubCell"/>
</dbReference>
<reference evidence="10 11" key="1">
    <citation type="submission" date="2017-09" db="EMBL/GenBank/DDBJ databases">
        <title>Complete genome sequence of Verrucomicrobial strain HZ-65, isolated from freshwater.</title>
        <authorList>
            <person name="Choi A."/>
        </authorList>
    </citation>
    <scope>NUCLEOTIDE SEQUENCE [LARGE SCALE GENOMIC DNA]</scope>
    <source>
        <strain evidence="10 11">HZ-65</strain>
    </source>
</reference>
<dbReference type="PANTHER" id="PTHR30572">
    <property type="entry name" value="MEMBRANE COMPONENT OF TRANSPORTER-RELATED"/>
    <property type="match status" value="1"/>
</dbReference>